<feature type="transmembrane region" description="Helical" evidence="5">
    <location>
        <begin position="218"/>
        <end position="239"/>
    </location>
</feature>
<dbReference type="InterPro" id="IPR011701">
    <property type="entry name" value="MFS"/>
</dbReference>
<dbReference type="SUPFAM" id="SSF103473">
    <property type="entry name" value="MFS general substrate transporter"/>
    <property type="match status" value="1"/>
</dbReference>
<feature type="transmembrane region" description="Helical" evidence="5">
    <location>
        <begin position="431"/>
        <end position="453"/>
    </location>
</feature>
<dbReference type="Proteomes" id="UP001583186">
    <property type="component" value="Unassembled WGS sequence"/>
</dbReference>
<evidence type="ECO:0000313" key="8">
    <source>
        <dbReference type="Proteomes" id="UP001583186"/>
    </source>
</evidence>
<feature type="transmembrane region" description="Helical" evidence="5">
    <location>
        <begin position="465"/>
        <end position="486"/>
    </location>
</feature>
<feature type="transmembrane region" description="Helical" evidence="5">
    <location>
        <begin position="540"/>
        <end position="558"/>
    </location>
</feature>
<feature type="transmembrane region" description="Helical" evidence="5">
    <location>
        <begin position="259"/>
        <end position="284"/>
    </location>
</feature>
<evidence type="ECO:0000313" key="7">
    <source>
        <dbReference type="EMBL" id="KAL1889276.1"/>
    </source>
</evidence>
<feature type="domain" description="Major facilitator superfamily (MFS) profile" evidence="6">
    <location>
        <begin position="63"/>
        <end position="562"/>
    </location>
</feature>
<feature type="transmembrane region" description="Helical" evidence="5">
    <location>
        <begin position="334"/>
        <end position="357"/>
    </location>
</feature>
<feature type="transmembrane region" description="Helical" evidence="5">
    <location>
        <begin position="369"/>
        <end position="395"/>
    </location>
</feature>
<feature type="transmembrane region" description="Helical" evidence="5">
    <location>
        <begin position="50"/>
        <end position="74"/>
    </location>
</feature>
<name>A0ABR3YLU9_9PEZI</name>
<keyword evidence="8" id="KW-1185">Reference proteome</keyword>
<dbReference type="PROSITE" id="PS50850">
    <property type="entry name" value="MFS"/>
    <property type="match status" value="1"/>
</dbReference>
<keyword evidence="4 5" id="KW-0472">Membrane</keyword>
<dbReference type="PANTHER" id="PTHR23501:SF200">
    <property type="entry name" value="TRANSPORTER, PUTATIVE (AFU_ORTHOLOGUE AFUA_3G01360)-RELATED"/>
    <property type="match status" value="1"/>
</dbReference>
<dbReference type="Pfam" id="PF07690">
    <property type="entry name" value="MFS_1"/>
    <property type="match status" value="1"/>
</dbReference>
<organism evidence="7 8">
    <name type="scientific">Sporothrix stenoceras</name>
    <dbReference type="NCBI Taxonomy" id="5173"/>
    <lineage>
        <taxon>Eukaryota</taxon>
        <taxon>Fungi</taxon>
        <taxon>Dikarya</taxon>
        <taxon>Ascomycota</taxon>
        <taxon>Pezizomycotina</taxon>
        <taxon>Sordariomycetes</taxon>
        <taxon>Sordariomycetidae</taxon>
        <taxon>Ophiostomatales</taxon>
        <taxon>Ophiostomataceae</taxon>
        <taxon>Sporothrix</taxon>
    </lineage>
</organism>
<feature type="transmembrane region" description="Helical" evidence="5">
    <location>
        <begin position="128"/>
        <end position="144"/>
    </location>
</feature>
<dbReference type="InterPro" id="IPR036259">
    <property type="entry name" value="MFS_trans_sf"/>
</dbReference>
<dbReference type="Gene3D" id="1.20.1250.20">
    <property type="entry name" value="MFS general substrate transporter like domains"/>
    <property type="match status" value="2"/>
</dbReference>
<comment type="subcellular location">
    <subcellularLocation>
        <location evidence="1">Membrane</location>
        <topology evidence="1">Multi-pass membrane protein</topology>
    </subcellularLocation>
</comment>
<protein>
    <recommendedName>
        <fullName evidence="6">Major facilitator superfamily (MFS) profile domain-containing protein</fullName>
    </recommendedName>
</protein>
<gene>
    <name evidence="7" type="ORF">Sste5346_009032</name>
</gene>
<comment type="caution">
    <text evidence="7">The sequence shown here is derived from an EMBL/GenBank/DDBJ whole genome shotgun (WGS) entry which is preliminary data.</text>
</comment>
<reference evidence="7 8" key="1">
    <citation type="journal article" date="2024" name="IMA Fungus">
        <title>IMA Genome - F19 : A genome assembly and annotation guide to empower mycologists, including annotated draft genome sequences of Ceratocystis pirilliformis, Diaporthe australafricana, Fusarium ophioides, Paecilomyces lecythidis, and Sporothrix stenoceras.</title>
        <authorList>
            <person name="Aylward J."/>
            <person name="Wilson A.M."/>
            <person name="Visagie C.M."/>
            <person name="Spraker J."/>
            <person name="Barnes I."/>
            <person name="Buitendag C."/>
            <person name="Ceriani C."/>
            <person name="Del Mar Angel L."/>
            <person name="du Plessis D."/>
            <person name="Fuchs T."/>
            <person name="Gasser K."/>
            <person name="Kramer D."/>
            <person name="Li W."/>
            <person name="Munsamy K."/>
            <person name="Piso A."/>
            <person name="Price J.L."/>
            <person name="Sonnekus B."/>
            <person name="Thomas C."/>
            <person name="van der Nest A."/>
            <person name="van Dijk A."/>
            <person name="van Heerden A."/>
            <person name="van Vuuren N."/>
            <person name="Yilmaz N."/>
            <person name="Duong T.A."/>
            <person name="van der Merwe N.A."/>
            <person name="Wingfield M.J."/>
            <person name="Wingfield B.D."/>
        </authorList>
    </citation>
    <scope>NUCLEOTIDE SEQUENCE [LARGE SCALE GENOMIC DNA]</scope>
    <source>
        <strain evidence="7 8">CMW 5346</strain>
    </source>
</reference>
<evidence type="ECO:0000256" key="2">
    <source>
        <dbReference type="ARBA" id="ARBA00022692"/>
    </source>
</evidence>
<dbReference type="EMBL" id="JAWCUI010000077">
    <property type="protein sequence ID" value="KAL1889276.1"/>
    <property type="molecule type" value="Genomic_DNA"/>
</dbReference>
<evidence type="ECO:0000259" key="6">
    <source>
        <dbReference type="PROSITE" id="PS50850"/>
    </source>
</evidence>
<accession>A0ABR3YLU9</accession>
<dbReference type="PANTHER" id="PTHR23501">
    <property type="entry name" value="MAJOR FACILITATOR SUPERFAMILY"/>
    <property type="match status" value="1"/>
</dbReference>
<feature type="transmembrane region" description="Helical" evidence="5">
    <location>
        <begin position="95"/>
        <end position="116"/>
    </location>
</feature>
<feature type="transmembrane region" description="Helical" evidence="5">
    <location>
        <begin position="191"/>
        <end position="212"/>
    </location>
</feature>
<evidence type="ECO:0000256" key="3">
    <source>
        <dbReference type="ARBA" id="ARBA00022989"/>
    </source>
</evidence>
<keyword evidence="3 5" id="KW-1133">Transmembrane helix</keyword>
<evidence type="ECO:0000256" key="5">
    <source>
        <dbReference type="SAM" id="Phobius"/>
    </source>
</evidence>
<sequence length="587" mass="63553">MSKIEAAPSVGVAPLDITDKNEEPMMTDIEIQKAPAAPVELSGGAGKMEAIAAVFGNKGKLIIIGVMIFSMVAYEFENSTVYTYFTYAQSSYAKISDSAAIATAGTLLFAVIKPLIAKLSDVFGRGEMYPFIMVMFIISLILCAKSPTYNGYAAGYIIHAVAQSGINTMNDILTSDVSSARQRGLAVQIQFFPYLFMPYVTAFITASVLGGIGWRWGIGMLAIIMPFGLLPLTAVVLGFQRKAKKLGYDQKIKMTVREFFSQIDLGGTVLFSAGLALVLLPASLAGTLANGWKTNWLIACLVLGIVMLIALPFYEHFVAKHPIIPLYYFKDRTLAIMLIMYGMDGIGLGVTHSYFYQWLIVARGYDVHVAIWINAVNGTMQFFAGLILAATMYYFRGYKYPTIFGIGLRLLGYGLMFRIRESSSSIAELVIVQAIQGIGDGMLGTTCFVACTVNVPHREVAQMTSLAVCLSMLGSTIGSAVGGGIYTTHFKGLLAEHLGTDGTAELIETVYNSFTTGLPAMGTPQRIAIAAAYNQIMADFTYVAFGCVIPAALTVWFIPNKTLTDNQNLVEVVEGVVPEEGRHSVEQ</sequence>
<feature type="transmembrane region" description="Helical" evidence="5">
    <location>
        <begin position="296"/>
        <end position="314"/>
    </location>
</feature>
<proteinExistence type="predicted"/>
<evidence type="ECO:0000256" key="4">
    <source>
        <dbReference type="ARBA" id="ARBA00023136"/>
    </source>
</evidence>
<keyword evidence="2 5" id="KW-0812">Transmembrane</keyword>
<evidence type="ECO:0000256" key="1">
    <source>
        <dbReference type="ARBA" id="ARBA00004141"/>
    </source>
</evidence>
<dbReference type="InterPro" id="IPR020846">
    <property type="entry name" value="MFS_dom"/>
</dbReference>
<feature type="transmembrane region" description="Helical" evidence="5">
    <location>
        <begin position="402"/>
        <end position="419"/>
    </location>
</feature>